<evidence type="ECO:0000313" key="2">
    <source>
        <dbReference type="Proteomes" id="UP000179243"/>
    </source>
</evidence>
<protein>
    <submittedName>
        <fullName evidence="1">Uncharacterized protein</fullName>
    </submittedName>
</protein>
<sequence length="183" mass="20218">MALDAVSAAKIEQYKEMFKSMNIRQYGVGVLLDALNNNEEPLDPYGSDLGSLSEDQGAAATVKIDTSAVMKKIWSELEKEIKLYEKQHPETKDKYCVAVNNDTGESMPSFSVARIDDLMELIADSDKEKSQSVMTSHPVQVFQSDTIDVSIFDGTGDEGLDALVSDFFKKNEGVFKFIAAQNN</sequence>
<organism evidence="1 2">
    <name type="scientific">Candidatus Raymondbacteria bacterium RIFOXYD12_FULL_49_13</name>
    <dbReference type="NCBI Taxonomy" id="1817890"/>
    <lineage>
        <taxon>Bacteria</taxon>
        <taxon>Raymondiibacteriota</taxon>
    </lineage>
</organism>
<dbReference type="Proteomes" id="UP000179243">
    <property type="component" value="Unassembled WGS sequence"/>
</dbReference>
<gene>
    <name evidence="1" type="ORF">A2519_17655</name>
</gene>
<comment type="caution">
    <text evidence="1">The sequence shown here is derived from an EMBL/GenBank/DDBJ whole genome shotgun (WGS) entry which is preliminary data.</text>
</comment>
<accession>A0A1F7F5L5</accession>
<name>A0A1F7F5L5_UNCRA</name>
<dbReference type="AlphaFoldDB" id="A0A1F7F5L5"/>
<dbReference type="EMBL" id="MFYX01000115">
    <property type="protein sequence ID" value="OGK01955.1"/>
    <property type="molecule type" value="Genomic_DNA"/>
</dbReference>
<proteinExistence type="predicted"/>
<evidence type="ECO:0000313" key="1">
    <source>
        <dbReference type="EMBL" id="OGK01955.1"/>
    </source>
</evidence>
<reference evidence="1 2" key="1">
    <citation type="journal article" date="2016" name="Nat. Commun.">
        <title>Thousands of microbial genomes shed light on interconnected biogeochemical processes in an aquifer system.</title>
        <authorList>
            <person name="Anantharaman K."/>
            <person name="Brown C.T."/>
            <person name="Hug L.A."/>
            <person name="Sharon I."/>
            <person name="Castelle C.J."/>
            <person name="Probst A.J."/>
            <person name="Thomas B.C."/>
            <person name="Singh A."/>
            <person name="Wilkins M.J."/>
            <person name="Karaoz U."/>
            <person name="Brodie E.L."/>
            <person name="Williams K.H."/>
            <person name="Hubbard S.S."/>
            <person name="Banfield J.F."/>
        </authorList>
    </citation>
    <scope>NUCLEOTIDE SEQUENCE [LARGE SCALE GENOMIC DNA]</scope>
</reference>